<evidence type="ECO:0000313" key="7">
    <source>
        <dbReference type="Proteomes" id="UP000034380"/>
    </source>
</evidence>
<feature type="domain" description="Mur ligase central" evidence="5">
    <location>
        <begin position="100"/>
        <end position="248"/>
    </location>
</feature>
<dbReference type="Pfam" id="PF08245">
    <property type="entry name" value="Mur_ligase_M"/>
    <property type="match status" value="1"/>
</dbReference>
<evidence type="ECO:0000259" key="5">
    <source>
        <dbReference type="Pfam" id="PF08245"/>
    </source>
</evidence>
<evidence type="ECO:0000256" key="1">
    <source>
        <dbReference type="ARBA" id="ARBA00022598"/>
    </source>
</evidence>
<dbReference type="InterPro" id="IPR051046">
    <property type="entry name" value="MurCDEF_CellWall_CoF430Synth"/>
</dbReference>
<dbReference type="Proteomes" id="UP000034380">
    <property type="component" value="Unassembled WGS sequence"/>
</dbReference>
<organism evidence="6 7">
    <name type="scientific">Candidatus Yanofskybacteria bacterium GW2011_GWA1_41_6</name>
    <dbReference type="NCBI Taxonomy" id="1619020"/>
    <lineage>
        <taxon>Bacteria</taxon>
        <taxon>Candidatus Yanofskyibacteriota</taxon>
    </lineage>
</organism>
<name>A0A0G0WIH3_9BACT</name>
<keyword evidence="1 6" id="KW-0436">Ligase</keyword>
<dbReference type="InterPro" id="IPR036565">
    <property type="entry name" value="Mur-like_cat_sf"/>
</dbReference>
<dbReference type="Gene3D" id="3.90.190.20">
    <property type="entry name" value="Mur ligase, C-terminal domain"/>
    <property type="match status" value="1"/>
</dbReference>
<dbReference type="InterPro" id="IPR036615">
    <property type="entry name" value="Mur_ligase_C_dom_sf"/>
</dbReference>
<dbReference type="PANTHER" id="PTHR43024">
    <property type="entry name" value="UDP-N-ACETYLMURAMOYL-TRIPEPTIDE--D-ALANYL-D-ALANINE LIGASE"/>
    <property type="match status" value="1"/>
</dbReference>
<evidence type="ECO:0000256" key="3">
    <source>
        <dbReference type="ARBA" id="ARBA00022840"/>
    </source>
</evidence>
<dbReference type="PANTHER" id="PTHR43024:SF1">
    <property type="entry name" value="UDP-N-ACETYLMURAMOYL-TRIPEPTIDE--D-ALANYL-D-ALANINE LIGASE"/>
    <property type="match status" value="1"/>
</dbReference>
<dbReference type="EMBL" id="LCBQ01000035">
    <property type="protein sequence ID" value="KKS12709.1"/>
    <property type="molecule type" value="Genomic_DNA"/>
</dbReference>
<evidence type="ECO:0000259" key="4">
    <source>
        <dbReference type="Pfam" id="PF02875"/>
    </source>
</evidence>
<dbReference type="InterPro" id="IPR013221">
    <property type="entry name" value="Mur_ligase_cen"/>
</dbReference>
<reference evidence="6 7" key="1">
    <citation type="journal article" date="2015" name="Nature">
        <title>rRNA introns, odd ribosomes, and small enigmatic genomes across a large radiation of phyla.</title>
        <authorList>
            <person name="Brown C.T."/>
            <person name="Hug L.A."/>
            <person name="Thomas B.C."/>
            <person name="Sharon I."/>
            <person name="Castelle C.J."/>
            <person name="Singh A."/>
            <person name="Wilkins M.J."/>
            <person name="Williams K.H."/>
            <person name="Banfield J.F."/>
        </authorList>
    </citation>
    <scope>NUCLEOTIDE SEQUENCE [LARGE SCALE GENOMIC DNA]</scope>
</reference>
<dbReference type="GO" id="GO:0005524">
    <property type="term" value="F:ATP binding"/>
    <property type="evidence" value="ECO:0007669"/>
    <property type="project" value="UniProtKB-KW"/>
</dbReference>
<gene>
    <name evidence="6" type="ORF">UU70_C0035G0004</name>
</gene>
<comment type="caution">
    <text evidence="6">The sequence shown here is derived from an EMBL/GenBank/DDBJ whole genome shotgun (WGS) entry which is preliminary data.</text>
</comment>
<dbReference type="SUPFAM" id="SSF53623">
    <property type="entry name" value="MurD-like peptide ligases, catalytic domain"/>
    <property type="match status" value="1"/>
</dbReference>
<protein>
    <submittedName>
        <fullName evidence="6">UDP-N-acetylmuramoyl-tripeptide-D-alanyl-D-alanine ligase</fullName>
    </submittedName>
</protein>
<keyword evidence="2" id="KW-0547">Nucleotide-binding</keyword>
<evidence type="ECO:0000313" key="6">
    <source>
        <dbReference type="EMBL" id="KKS12709.1"/>
    </source>
</evidence>
<keyword evidence="3" id="KW-0067">ATP-binding</keyword>
<evidence type="ECO:0000256" key="2">
    <source>
        <dbReference type="ARBA" id="ARBA00022741"/>
    </source>
</evidence>
<proteinExistence type="predicted"/>
<dbReference type="Gene3D" id="3.40.1190.10">
    <property type="entry name" value="Mur-like, catalytic domain"/>
    <property type="match status" value="1"/>
</dbReference>
<feature type="domain" description="Mur ligase C-terminal" evidence="4">
    <location>
        <begin position="271"/>
        <end position="402"/>
    </location>
</feature>
<dbReference type="InterPro" id="IPR004101">
    <property type="entry name" value="Mur_ligase_C"/>
</dbReference>
<dbReference type="PATRIC" id="fig|1619020.3.peg.315"/>
<dbReference type="AlphaFoldDB" id="A0A0G0WIH3"/>
<accession>A0A0G0WIH3</accession>
<dbReference type="GO" id="GO:0016881">
    <property type="term" value="F:acid-amino acid ligase activity"/>
    <property type="evidence" value="ECO:0007669"/>
    <property type="project" value="InterPro"/>
</dbReference>
<dbReference type="Pfam" id="PF02875">
    <property type="entry name" value="Mur_ligase_C"/>
    <property type="match status" value="1"/>
</dbReference>
<dbReference type="SUPFAM" id="SSF53244">
    <property type="entry name" value="MurD-like peptide ligases, peptide-binding domain"/>
    <property type="match status" value="1"/>
</dbReference>
<sequence>MYKLSQIIVEILAKLYLWRFNPQIIGITGNVGKTSTKEAIGFVLGKIKKVRVGGGNLNNEVGLPFNIISDSAEEYYEKGGSLIFGIKSFFKAIFGFFSSNYPEVLVLEYGADRPGDIKKLVRKYRPHISVVTAVGQVPVHVEYFSGPEAVAKEKGRLVEALLVSDFAVLNFDDLAVFEMKERTKAKVVTYGFGNGAMVRVSNFESWIENEVSVGVGFKINYNDSFVPFKQSGSLGKSQGYAAAAAAAVGSIFGMNLVDISEALSEYHGPKGRLKILKGIKNSTIIDDTYNASPLSTHLALETLRDLPGTRRVAVLGDMLELGKYTIDAHKEAGNVAGSFVDLLICVGSRAKFIADSAFNQLAPSIVEGMPQPRIYKFETSDEAKLKVKELIKEGDLVLVKGSQGMRMERIVEEIMAEPEKKKELLVRQSKKWLAK</sequence>